<evidence type="ECO:0000256" key="1">
    <source>
        <dbReference type="ARBA" id="ARBA00009981"/>
    </source>
</evidence>
<dbReference type="EMBL" id="MGGI01000016">
    <property type="protein sequence ID" value="OGM26134.1"/>
    <property type="molecule type" value="Genomic_DNA"/>
</dbReference>
<evidence type="ECO:0000313" key="3">
    <source>
        <dbReference type="EMBL" id="OGM26134.1"/>
    </source>
</evidence>
<name>A0A1F7YFM0_9BACT</name>
<evidence type="ECO:0000256" key="2">
    <source>
        <dbReference type="RuleBase" id="RU362080"/>
    </source>
</evidence>
<sequence length="88" mass="10026">MKVISASEARNNFSEILSLVAFRGEEFEIKRKGKILAAIVPKKNASKKKSEIRNKLKAIDELSQISLKIPDNWEEVEKLLSDLHDPHI</sequence>
<dbReference type="Pfam" id="PF02604">
    <property type="entry name" value="PhdYeFM_antitox"/>
    <property type="match status" value="1"/>
</dbReference>
<protein>
    <recommendedName>
        <fullName evidence="2">Antitoxin</fullName>
    </recommendedName>
</protein>
<comment type="function">
    <text evidence="2">Antitoxin component of a type II toxin-antitoxin (TA) system.</text>
</comment>
<dbReference type="AlphaFoldDB" id="A0A1F7YFM0"/>
<dbReference type="InterPro" id="IPR006442">
    <property type="entry name" value="Antitoxin_Phd/YefM"/>
</dbReference>
<comment type="similarity">
    <text evidence="1 2">Belongs to the phD/YefM antitoxin family.</text>
</comment>
<proteinExistence type="inferred from homology"/>
<dbReference type="InterPro" id="IPR036165">
    <property type="entry name" value="YefM-like_sf"/>
</dbReference>
<dbReference type="Proteomes" id="UP000178851">
    <property type="component" value="Unassembled WGS sequence"/>
</dbReference>
<dbReference type="Gene3D" id="3.40.1620.10">
    <property type="entry name" value="YefM-like domain"/>
    <property type="match status" value="1"/>
</dbReference>
<evidence type="ECO:0000313" key="4">
    <source>
        <dbReference type="Proteomes" id="UP000178851"/>
    </source>
</evidence>
<reference evidence="3 4" key="1">
    <citation type="journal article" date="2016" name="Nat. Commun.">
        <title>Thousands of microbial genomes shed light on interconnected biogeochemical processes in an aquifer system.</title>
        <authorList>
            <person name="Anantharaman K."/>
            <person name="Brown C.T."/>
            <person name="Hug L.A."/>
            <person name="Sharon I."/>
            <person name="Castelle C.J."/>
            <person name="Probst A.J."/>
            <person name="Thomas B.C."/>
            <person name="Singh A."/>
            <person name="Wilkins M.J."/>
            <person name="Karaoz U."/>
            <person name="Brodie E.L."/>
            <person name="Williams K.H."/>
            <person name="Hubbard S.S."/>
            <person name="Banfield J.F."/>
        </authorList>
    </citation>
    <scope>NUCLEOTIDE SEQUENCE [LARGE SCALE GENOMIC DNA]</scope>
</reference>
<organism evidence="3 4">
    <name type="scientific">Candidatus Woesebacteria bacterium RIFCSPHIGHO2_01_FULL_39_28</name>
    <dbReference type="NCBI Taxonomy" id="1802496"/>
    <lineage>
        <taxon>Bacteria</taxon>
        <taxon>Candidatus Woeseibacteriota</taxon>
    </lineage>
</organism>
<gene>
    <name evidence="3" type="ORF">A2627_03775</name>
</gene>
<comment type="caution">
    <text evidence="3">The sequence shown here is derived from an EMBL/GenBank/DDBJ whole genome shotgun (WGS) entry which is preliminary data.</text>
</comment>
<dbReference type="SUPFAM" id="SSF143120">
    <property type="entry name" value="YefM-like"/>
    <property type="match status" value="1"/>
</dbReference>
<accession>A0A1F7YFM0</accession>